<keyword evidence="3" id="KW-1185">Reference proteome</keyword>
<feature type="compositionally biased region" description="Polar residues" evidence="1">
    <location>
        <begin position="52"/>
        <end position="76"/>
    </location>
</feature>
<organism evidence="2 3">
    <name type="scientific">Callosobruchus maculatus</name>
    <name type="common">Southern cowpea weevil</name>
    <name type="synonym">Pulse bruchid</name>
    <dbReference type="NCBI Taxonomy" id="64391"/>
    <lineage>
        <taxon>Eukaryota</taxon>
        <taxon>Metazoa</taxon>
        <taxon>Ecdysozoa</taxon>
        <taxon>Arthropoda</taxon>
        <taxon>Hexapoda</taxon>
        <taxon>Insecta</taxon>
        <taxon>Pterygota</taxon>
        <taxon>Neoptera</taxon>
        <taxon>Endopterygota</taxon>
        <taxon>Coleoptera</taxon>
        <taxon>Polyphaga</taxon>
        <taxon>Cucujiformia</taxon>
        <taxon>Chrysomeloidea</taxon>
        <taxon>Chrysomelidae</taxon>
        <taxon>Bruchinae</taxon>
        <taxon>Bruchini</taxon>
        <taxon>Callosobruchus</taxon>
    </lineage>
</organism>
<dbReference type="Proteomes" id="UP000410492">
    <property type="component" value="Unassembled WGS sequence"/>
</dbReference>
<gene>
    <name evidence="2" type="ORF">CALMAC_LOCUS14672</name>
</gene>
<dbReference type="EMBL" id="CAACVG010010308">
    <property type="protein sequence ID" value="VEN55509.1"/>
    <property type="molecule type" value="Genomic_DNA"/>
</dbReference>
<feature type="region of interest" description="Disordered" evidence="1">
    <location>
        <begin position="43"/>
        <end position="76"/>
    </location>
</feature>
<dbReference type="AlphaFoldDB" id="A0A653D5P9"/>
<reference evidence="2 3" key="1">
    <citation type="submission" date="2019-01" db="EMBL/GenBank/DDBJ databases">
        <authorList>
            <person name="Sayadi A."/>
        </authorList>
    </citation>
    <scope>NUCLEOTIDE SEQUENCE [LARGE SCALE GENOMIC DNA]</scope>
</reference>
<sequence>MANVRHAMAASHVVSKRSAMERLDFALIQEPWVSNEGRISDLGNCPGRNRTRSPSNSSAGTNNLLQEEQQTTRFGV</sequence>
<name>A0A653D5P9_CALMS</name>
<accession>A0A653D5P9</accession>
<dbReference type="OrthoDB" id="10339561at2759"/>
<evidence type="ECO:0000256" key="1">
    <source>
        <dbReference type="SAM" id="MobiDB-lite"/>
    </source>
</evidence>
<evidence type="ECO:0000313" key="2">
    <source>
        <dbReference type="EMBL" id="VEN55509.1"/>
    </source>
</evidence>
<evidence type="ECO:0000313" key="3">
    <source>
        <dbReference type="Proteomes" id="UP000410492"/>
    </source>
</evidence>
<protein>
    <submittedName>
        <fullName evidence="2">Uncharacterized protein</fullName>
    </submittedName>
</protein>
<proteinExistence type="predicted"/>